<dbReference type="AlphaFoldDB" id="A0A0F8ZB47"/>
<feature type="non-terminal residue" evidence="1">
    <location>
        <position position="20"/>
    </location>
</feature>
<organism evidence="1">
    <name type="scientific">marine sediment metagenome</name>
    <dbReference type="NCBI Taxonomy" id="412755"/>
    <lineage>
        <taxon>unclassified sequences</taxon>
        <taxon>metagenomes</taxon>
        <taxon>ecological metagenomes</taxon>
    </lineage>
</organism>
<proteinExistence type="predicted"/>
<evidence type="ECO:0000313" key="1">
    <source>
        <dbReference type="EMBL" id="KKK57296.1"/>
    </source>
</evidence>
<comment type="caution">
    <text evidence="1">The sequence shown here is derived from an EMBL/GenBank/DDBJ whole genome shotgun (WGS) entry which is preliminary data.</text>
</comment>
<sequence length="20" mass="2365">MGITDRQAQIVEMLQQKDFL</sequence>
<accession>A0A0F8ZB47</accession>
<name>A0A0F8ZB47_9ZZZZ</name>
<gene>
    <name evidence="1" type="ORF">LCGC14_3055890</name>
</gene>
<protein>
    <submittedName>
        <fullName evidence="1">Uncharacterized protein</fullName>
    </submittedName>
</protein>
<reference evidence="1" key="1">
    <citation type="journal article" date="2015" name="Nature">
        <title>Complex archaea that bridge the gap between prokaryotes and eukaryotes.</title>
        <authorList>
            <person name="Spang A."/>
            <person name="Saw J.H."/>
            <person name="Jorgensen S.L."/>
            <person name="Zaremba-Niedzwiedzka K."/>
            <person name="Martijn J."/>
            <person name="Lind A.E."/>
            <person name="van Eijk R."/>
            <person name="Schleper C."/>
            <person name="Guy L."/>
            <person name="Ettema T.J."/>
        </authorList>
    </citation>
    <scope>NUCLEOTIDE SEQUENCE</scope>
</reference>
<dbReference type="EMBL" id="LAZR01064557">
    <property type="protein sequence ID" value="KKK57296.1"/>
    <property type="molecule type" value="Genomic_DNA"/>
</dbReference>